<proteinExistence type="inferred from homology"/>
<dbReference type="GO" id="GO:0071916">
    <property type="term" value="F:dipeptide transmembrane transporter activity"/>
    <property type="evidence" value="ECO:0007669"/>
    <property type="project" value="TreeGrafter"/>
</dbReference>
<dbReference type="PANTHER" id="PTHR43163:SF6">
    <property type="entry name" value="DIPEPTIDE TRANSPORT SYSTEM PERMEASE PROTEIN DPPB-RELATED"/>
    <property type="match status" value="1"/>
</dbReference>
<feature type="transmembrane region" description="Helical" evidence="7">
    <location>
        <begin position="278"/>
        <end position="304"/>
    </location>
</feature>
<evidence type="ECO:0000256" key="4">
    <source>
        <dbReference type="ARBA" id="ARBA00022692"/>
    </source>
</evidence>
<feature type="transmembrane region" description="Helical" evidence="7">
    <location>
        <begin position="134"/>
        <end position="162"/>
    </location>
</feature>
<keyword evidence="6 7" id="KW-0472">Membrane</keyword>
<accession>A0A2W7NA70</accession>
<evidence type="ECO:0000313" key="9">
    <source>
        <dbReference type="EMBL" id="PZX16968.1"/>
    </source>
</evidence>
<comment type="caution">
    <text evidence="9">The sequence shown here is derived from an EMBL/GenBank/DDBJ whole genome shotgun (WGS) entry which is preliminary data.</text>
</comment>
<evidence type="ECO:0000256" key="7">
    <source>
        <dbReference type="RuleBase" id="RU363032"/>
    </source>
</evidence>
<dbReference type="Pfam" id="PF19300">
    <property type="entry name" value="BPD_transp_1_N"/>
    <property type="match status" value="1"/>
</dbReference>
<keyword evidence="10" id="KW-1185">Reference proteome</keyword>
<keyword evidence="4 7" id="KW-0812">Transmembrane</keyword>
<feature type="domain" description="ABC transmembrane type-1" evidence="8">
    <location>
        <begin position="95"/>
        <end position="297"/>
    </location>
</feature>
<dbReference type="AlphaFoldDB" id="A0A2W7NA70"/>
<dbReference type="InterPro" id="IPR035906">
    <property type="entry name" value="MetI-like_sf"/>
</dbReference>
<evidence type="ECO:0000256" key="1">
    <source>
        <dbReference type="ARBA" id="ARBA00004651"/>
    </source>
</evidence>
<dbReference type="EMBL" id="QKZL01000005">
    <property type="protein sequence ID" value="PZX16968.1"/>
    <property type="molecule type" value="Genomic_DNA"/>
</dbReference>
<dbReference type="PROSITE" id="PS50928">
    <property type="entry name" value="ABC_TM1"/>
    <property type="match status" value="1"/>
</dbReference>
<protein>
    <submittedName>
        <fullName evidence="9">Peptide/nickel transport system permease protein</fullName>
    </submittedName>
</protein>
<evidence type="ECO:0000256" key="2">
    <source>
        <dbReference type="ARBA" id="ARBA00022448"/>
    </source>
</evidence>
<feature type="transmembrane region" description="Helical" evidence="7">
    <location>
        <begin position="174"/>
        <end position="192"/>
    </location>
</feature>
<keyword evidence="3" id="KW-1003">Cell membrane</keyword>
<keyword evidence="5 7" id="KW-1133">Transmembrane helix</keyword>
<dbReference type="RefSeq" id="WP_111536763.1">
    <property type="nucleotide sequence ID" value="NZ_QKZL01000005.1"/>
</dbReference>
<dbReference type="Gene3D" id="1.10.3720.10">
    <property type="entry name" value="MetI-like"/>
    <property type="match status" value="1"/>
</dbReference>
<reference evidence="9 10" key="1">
    <citation type="submission" date="2018-06" db="EMBL/GenBank/DDBJ databases">
        <title>Genomic Encyclopedia of Archaeal and Bacterial Type Strains, Phase II (KMG-II): from individual species to whole genera.</title>
        <authorList>
            <person name="Goeker M."/>
        </authorList>
    </citation>
    <scope>NUCLEOTIDE SEQUENCE [LARGE SCALE GENOMIC DNA]</scope>
    <source>
        <strain evidence="9 10">DSM 22009</strain>
    </source>
</reference>
<evidence type="ECO:0000256" key="3">
    <source>
        <dbReference type="ARBA" id="ARBA00022475"/>
    </source>
</evidence>
<dbReference type="GO" id="GO:0005886">
    <property type="term" value="C:plasma membrane"/>
    <property type="evidence" value="ECO:0007669"/>
    <property type="project" value="UniProtKB-SubCell"/>
</dbReference>
<feature type="transmembrane region" description="Helical" evidence="7">
    <location>
        <begin position="12"/>
        <end position="30"/>
    </location>
</feature>
<comment type="similarity">
    <text evidence="7">Belongs to the binding-protein-dependent transport system permease family.</text>
</comment>
<dbReference type="InterPro" id="IPR045621">
    <property type="entry name" value="BPD_transp_1_N"/>
</dbReference>
<sequence length="312" mass="34430">MARYLLYRLLDAIPTVFLVLSFVFVAMRILPGDPALAALGPQTDPAQLALFRERMGLNDPLWLQYLKFLWDAVRFDFGVSFLSNQPVSSLIARNLPHTIYLTLTSVVIGLALGIPFGVYAATRRNRPADSALRLYSLLGYAIPDFYLAAILLIVFALNLGWFPILGAGTGFWDGLHHIILPALTLALLKSAFLGRLTRTSVLEVLGRDYVRTARAKGAREGRVIYRHALRNALLPLSTGIGISILATLSGSVAVELVFNRPGIGRLLIDAISERDYPVIQAGVLMFAFFVIFVNLAMEVVYVLIDPRIRMAS</sequence>
<name>A0A2W7NA70_9RHOB</name>
<feature type="transmembrane region" description="Helical" evidence="7">
    <location>
        <begin position="99"/>
        <end position="122"/>
    </location>
</feature>
<evidence type="ECO:0000256" key="5">
    <source>
        <dbReference type="ARBA" id="ARBA00022989"/>
    </source>
</evidence>
<dbReference type="OrthoDB" id="9807402at2"/>
<evidence type="ECO:0000313" key="10">
    <source>
        <dbReference type="Proteomes" id="UP000248916"/>
    </source>
</evidence>
<evidence type="ECO:0000259" key="8">
    <source>
        <dbReference type="PROSITE" id="PS50928"/>
    </source>
</evidence>
<evidence type="ECO:0000256" key="6">
    <source>
        <dbReference type="ARBA" id="ARBA00023136"/>
    </source>
</evidence>
<organism evidence="9 10">
    <name type="scientific">Palleronia aestuarii</name>
    <dbReference type="NCBI Taxonomy" id="568105"/>
    <lineage>
        <taxon>Bacteria</taxon>
        <taxon>Pseudomonadati</taxon>
        <taxon>Pseudomonadota</taxon>
        <taxon>Alphaproteobacteria</taxon>
        <taxon>Rhodobacterales</taxon>
        <taxon>Roseobacteraceae</taxon>
        <taxon>Palleronia</taxon>
    </lineage>
</organism>
<dbReference type="Pfam" id="PF00528">
    <property type="entry name" value="BPD_transp_1"/>
    <property type="match status" value="1"/>
</dbReference>
<dbReference type="InterPro" id="IPR000515">
    <property type="entry name" value="MetI-like"/>
</dbReference>
<feature type="transmembrane region" description="Helical" evidence="7">
    <location>
        <begin position="232"/>
        <end position="258"/>
    </location>
</feature>
<dbReference type="Proteomes" id="UP000248916">
    <property type="component" value="Unassembled WGS sequence"/>
</dbReference>
<gene>
    <name evidence="9" type="ORF">LX81_01598</name>
</gene>
<dbReference type="CDD" id="cd06261">
    <property type="entry name" value="TM_PBP2"/>
    <property type="match status" value="1"/>
</dbReference>
<dbReference type="PANTHER" id="PTHR43163">
    <property type="entry name" value="DIPEPTIDE TRANSPORT SYSTEM PERMEASE PROTEIN DPPB-RELATED"/>
    <property type="match status" value="1"/>
</dbReference>
<dbReference type="SUPFAM" id="SSF161098">
    <property type="entry name" value="MetI-like"/>
    <property type="match status" value="1"/>
</dbReference>
<keyword evidence="2 7" id="KW-0813">Transport</keyword>
<comment type="subcellular location">
    <subcellularLocation>
        <location evidence="1 7">Cell membrane</location>
        <topology evidence="1 7">Multi-pass membrane protein</topology>
    </subcellularLocation>
</comment>